<dbReference type="SUPFAM" id="SSF48452">
    <property type="entry name" value="TPR-like"/>
    <property type="match status" value="2"/>
</dbReference>
<gene>
    <name evidence="1" type="ORF">HDE69_004772</name>
</gene>
<sequence length="323" mass="37275">MKDEIRMAVSLPVELENEVFELSDLACELLEEGKVEEALEKIKLAWEKVPEPGYNTSVSHLILSALIPVLNTAGQHNEALRLTKEWIADLENSGYRIYHTLPYILHGETLLFLKDADAAKESFYQAVKYGAKKRDFSDQPGFYLEVAQKKLNDNQEIMALFEEKVLSRSVTILRPETAELSAEVSERIEDLSEQGNELFEEEKYRECIQVWNEALALIPEPQNTYREAFWLETSIGDCYFMLNDFEQSLVHFLNAKGNIETNAHENPFVMLRLGELFLEGAHFNDAKEFLLRAYMLEGKEIFEAEDQKYFVFLEQNVELNKPG</sequence>
<dbReference type="RefSeq" id="WP_183869766.1">
    <property type="nucleotide sequence ID" value="NZ_JACHCF010000014.1"/>
</dbReference>
<dbReference type="InterPro" id="IPR011990">
    <property type="entry name" value="TPR-like_helical_dom_sf"/>
</dbReference>
<dbReference type="SMART" id="SM00028">
    <property type="entry name" value="TPR"/>
    <property type="match status" value="4"/>
</dbReference>
<proteinExistence type="predicted"/>
<comment type="caution">
    <text evidence="1">The sequence shown here is derived from an EMBL/GenBank/DDBJ whole genome shotgun (WGS) entry which is preliminary data.</text>
</comment>
<dbReference type="Gene3D" id="1.25.40.10">
    <property type="entry name" value="Tetratricopeptide repeat domain"/>
    <property type="match status" value="1"/>
</dbReference>
<dbReference type="Proteomes" id="UP000537718">
    <property type="component" value="Unassembled WGS sequence"/>
</dbReference>
<protein>
    <submittedName>
        <fullName evidence="1">Tetratricopeptide (TPR) repeat protein</fullName>
    </submittedName>
</protein>
<evidence type="ECO:0000313" key="2">
    <source>
        <dbReference type="Proteomes" id="UP000537718"/>
    </source>
</evidence>
<accession>A0A7W8YY56</accession>
<reference evidence="1 2" key="1">
    <citation type="submission" date="2020-08" db="EMBL/GenBank/DDBJ databases">
        <title>Genomic Encyclopedia of Type Strains, Phase IV (KMG-V): Genome sequencing to study the core and pangenomes of soil and plant-associated prokaryotes.</title>
        <authorList>
            <person name="Whitman W."/>
        </authorList>
    </citation>
    <scope>NUCLEOTIDE SEQUENCE [LARGE SCALE GENOMIC DNA]</scope>
    <source>
        <strain evidence="1 2">MP7CTX6</strain>
    </source>
</reference>
<name>A0A7W8YY56_9SPHI</name>
<organism evidence="1 2">
    <name type="scientific">Pedobacter cryoconitis</name>
    <dbReference type="NCBI Taxonomy" id="188932"/>
    <lineage>
        <taxon>Bacteria</taxon>
        <taxon>Pseudomonadati</taxon>
        <taxon>Bacteroidota</taxon>
        <taxon>Sphingobacteriia</taxon>
        <taxon>Sphingobacteriales</taxon>
        <taxon>Sphingobacteriaceae</taxon>
        <taxon>Pedobacter</taxon>
    </lineage>
</organism>
<dbReference type="EMBL" id="JACHCF010000014">
    <property type="protein sequence ID" value="MBB5623685.1"/>
    <property type="molecule type" value="Genomic_DNA"/>
</dbReference>
<dbReference type="AlphaFoldDB" id="A0A7W8YY56"/>
<dbReference type="InterPro" id="IPR019734">
    <property type="entry name" value="TPR_rpt"/>
</dbReference>
<evidence type="ECO:0000313" key="1">
    <source>
        <dbReference type="EMBL" id="MBB5623685.1"/>
    </source>
</evidence>